<evidence type="ECO:0000313" key="2">
    <source>
        <dbReference type="Proteomes" id="UP000297777"/>
    </source>
</evidence>
<dbReference type="Proteomes" id="UP000297777">
    <property type="component" value="Unassembled WGS sequence"/>
</dbReference>
<keyword evidence="2" id="KW-1185">Reference proteome</keyword>
<dbReference type="EMBL" id="PQXH01000131">
    <property type="protein sequence ID" value="TGO10571.1"/>
    <property type="molecule type" value="Genomic_DNA"/>
</dbReference>
<dbReference type="AlphaFoldDB" id="A0A4Z1EMN3"/>
<sequence length="74" mass="8539">MREQEKGGQGGRLSFVCFFLPDLDEIPTLEMIENSRYLLEIVSTVFVYDTYLSGLIFCDLDVTRKELGLELLEE</sequence>
<organism evidence="1 2">
    <name type="scientific">Botrytis tulipae</name>
    <dbReference type="NCBI Taxonomy" id="87230"/>
    <lineage>
        <taxon>Eukaryota</taxon>
        <taxon>Fungi</taxon>
        <taxon>Dikarya</taxon>
        <taxon>Ascomycota</taxon>
        <taxon>Pezizomycotina</taxon>
        <taxon>Leotiomycetes</taxon>
        <taxon>Helotiales</taxon>
        <taxon>Sclerotiniaceae</taxon>
        <taxon>Botrytis</taxon>
    </lineage>
</organism>
<name>A0A4Z1EMN3_9HELO</name>
<proteinExistence type="predicted"/>
<protein>
    <submittedName>
        <fullName evidence="1">Uncharacterized protein</fullName>
    </submittedName>
</protein>
<comment type="caution">
    <text evidence="1">The sequence shown here is derived from an EMBL/GenBank/DDBJ whole genome shotgun (WGS) entry which is preliminary data.</text>
</comment>
<gene>
    <name evidence="1" type="ORF">BTUL_0131g00100</name>
</gene>
<evidence type="ECO:0000313" key="1">
    <source>
        <dbReference type="EMBL" id="TGO10571.1"/>
    </source>
</evidence>
<accession>A0A4Z1EMN3</accession>
<reference evidence="1 2" key="1">
    <citation type="submission" date="2017-12" db="EMBL/GenBank/DDBJ databases">
        <title>Comparative genomics of Botrytis spp.</title>
        <authorList>
            <person name="Valero-Jimenez C.A."/>
            <person name="Tapia P."/>
            <person name="Veloso J."/>
            <person name="Silva-Moreno E."/>
            <person name="Staats M."/>
            <person name="Valdes J.H."/>
            <person name="Van Kan J.A.L."/>
        </authorList>
    </citation>
    <scope>NUCLEOTIDE SEQUENCE [LARGE SCALE GENOMIC DNA]</scope>
    <source>
        <strain evidence="1 2">Bt9001</strain>
    </source>
</reference>